<organism evidence="3 4">
    <name type="scientific">Zalerion maritima</name>
    <dbReference type="NCBI Taxonomy" id="339359"/>
    <lineage>
        <taxon>Eukaryota</taxon>
        <taxon>Fungi</taxon>
        <taxon>Dikarya</taxon>
        <taxon>Ascomycota</taxon>
        <taxon>Pezizomycotina</taxon>
        <taxon>Sordariomycetes</taxon>
        <taxon>Lulworthiomycetidae</taxon>
        <taxon>Lulworthiales</taxon>
        <taxon>Lulworthiaceae</taxon>
        <taxon>Zalerion</taxon>
    </lineage>
</organism>
<dbReference type="Proteomes" id="UP001201980">
    <property type="component" value="Unassembled WGS sequence"/>
</dbReference>
<evidence type="ECO:0000256" key="1">
    <source>
        <dbReference type="SAM" id="Phobius"/>
    </source>
</evidence>
<keyword evidence="1" id="KW-0812">Transmembrane</keyword>
<sequence>MKPTSISILGTLLGTIAVLVQADSSFDPNTDVTCPLAGPCLTSFIWCGWTDQAEKHKQACSFPDNVDPESKGDDVPVAILYQYRTYNITWKNADDNYPVLLEWLFENSTLTQGEEENDEPASRVAMWGINVTNASSFSFTPRDIFMADFPNDEYAPEIDANAAAVGASGVGNAIRVSQPEASYFVANDSASSYHTGDQFSVQNAWAKQTVIGYEEYYKEKIDDMEKKWRIGVGVGVGVGVPVLMAAAFFGGRMTGKESAGSRGRTKV</sequence>
<dbReference type="EMBL" id="JAKWBI020000164">
    <property type="protein sequence ID" value="KAJ2900970.1"/>
    <property type="molecule type" value="Genomic_DNA"/>
</dbReference>
<name>A0AAD5RQ92_9PEZI</name>
<dbReference type="AlphaFoldDB" id="A0AAD5RQ92"/>
<evidence type="ECO:0000256" key="2">
    <source>
        <dbReference type="SAM" id="SignalP"/>
    </source>
</evidence>
<evidence type="ECO:0000313" key="3">
    <source>
        <dbReference type="EMBL" id="KAJ2900970.1"/>
    </source>
</evidence>
<accession>A0AAD5RQ92</accession>
<keyword evidence="1" id="KW-1133">Transmembrane helix</keyword>
<feature type="chain" id="PRO_5041967090" evidence="2">
    <location>
        <begin position="23"/>
        <end position="267"/>
    </location>
</feature>
<reference evidence="3" key="1">
    <citation type="submission" date="2022-07" db="EMBL/GenBank/DDBJ databases">
        <title>Draft genome sequence of Zalerion maritima ATCC 34329, a (micro)plastics degrading marine fungus.</title>
        <authorList>
            <person name="Paco A."/>
            <person name="Goncalves M.F.M."/>
            <person name="Rocha-Santos T.A.P."/>
            <person name="Alves A."/>
        </authorList>
    </citation>
    <scope>NUCLEOTIDE SEQUENCE</scope>
    <source>
        <strain evidence="3">ATCC 34329</strain>
    </source>
</reference>
<keyword evidence="1" id="KW-0472">Membrane</keyword>
<gene>
    <name evidence="3" type="ORF">MKZ38_002205</name>
</gene>
<evidence type="ECO:0000313" key="4">
    <source>
        <dbReference type="Proteomes" id="UP001201980"/>
    </source>
</evidence>
<keyword evidence="2" id="KW-0732">Signal</keyword>
<proteinExistence type="predicted"/>
<keyword evidence="4" id="KW-1185">Reference proteome</keyword>
<protein>
    <submittedName>
        <fullName evidence="3">Uncharacterized protein</fullName>
    </submittedName>
</protein>
<feature type="signal peptide" evidence="2">
    <location>
        <begin position="1"/>
        <end position="22"/>
    </location>
</feature>
<comment type="caution">
    <text evidence="3">The sequence shown here is derived from an EMBL/GenBank/DDBJ whole genome shotgun (WGS) entry which is preliminary data.</text>
</comment>
<feature type="transmembrane region" description="Helical" evidence="1">
    <location>
        <begin position="228"/>
        <end position="249"/>
    </location>
</feature>